<dbReference type="InterPro" id="IPR041657">
    <property type="entry name" value="HTH_17"/>
</dbReference>
<evidence type="ECO:0000313" key="3">
    <source>
        <dbReference type="Proteomes" id="UP001549307"/>
    </source>
</evidence>
<proteinExistence type="predicted"/>
<dbReference type="Proteomes" id="UP001549307">
    <property type="component" value="Unassembled WGS sequence"/>
</dbReference>
<comment type="caution">
    <text evidence="2">The sequence shown here is derived from an EMBL/GenBank/DDBJ whole genome shotgun (WGS) entry which is preliminary data.</text>
</comment>
<protein>
    <submittedName>
        <fullName evidence="2">Excisionase family DNA binding protein</fullName>
    </submittedName>
</protein>
<dbReference type="GeneID" id="92752071"/>
<evidence type="ECO:0000259" key="1">
    <source>
        <dbReference type="Pfam" id="PF12728"/>
    </source>
</evidence>
<sequence length="227" mass="25556">MALSIPELAKRLHVNQSRARQLVHSGRIRGQRVGGRWIVDEADAAHYRPGKPAGRPLSERSAWQLVSCFWDNPRPPIPDHFELSAVEKHRLKERINRLQDSPDPIALLAAWLANRADKFEFSSSPDDIAELREDKRIHLSGVSHARPGLLANSEVEAYVRRDELKDVVRDWFLVEPLPGKRPNVILRAAAQVPDELPPLVVAADLAERPGAREQQAARDILRSAHAH</sequence>
<name>A0ABV2P3J3_9MICC</name>
<keyword evidence="3" id="KW-1185">Reference proteome</keyword>
<evidence type="ECO:0000313" key="2">
    <source>
        <dbReference type="EMBL" id="MET4539344.1"/>
    </source>
</evidence>
<dbReference type="RefSeq" id="WP_354227494.1">
    <property type="nucleotide sequence ID" value="NZ_JBEPSN010000002.1"/>
</dbReference>
<reference evidence="2 3" key="1">
    <citation type="submission" date="2024-06" db="EMBL/GenBank/DDBJ databases">
        <title>Sorghum-associated microbial communities from plants grown in Nebraska, USA.</title>
        <authorList>
            <person name="Schachtman D."/>
        </authorList>
    </citation>
    <scope>NUCLEOTIDE SEQUENCE [LARGE SCALE GENOMIC DNA]</scope>
    <source>
        <strain evidence="2 3">3552</strain>
    </source>
</reference>
<accession>A0ABV2P3J3</accession>
<organism evidence="2 3">
    <name type="scientific">Arthrobacter bambusae</name>
    <dbReference type="NCBI Taxonomy" id="1338426"/>
    <lineage>
        <taxon>Bacteria</taxon>
        <taxon>Bacillati</taxon>
        <taxon>Actinomycetota</taxon>
        <taxon>Actinomycetes</taxon>
        <taxon>Micrococcales</taxon>
        <taxon>Micrococcaceae</taxon>
        <taxon>Arthrobacter</taxon>
    </lineage>
</organism>
<gene>
    <name evidence="2" type="ORF">ABIE37_001116</name>
</gene>
<feature type="domain" description="Helix-turn-helix" evidence="1">
    <location>
        <begin position="3"/>
        <end position="43"/>
    </location>
</feature>
<dbReference type="EMBL" id="JBEPSN010000002">
    <property type="protein sequence ID" value="MET4539344.1"/>
    <property type="molecule type" value="Genomic_DNA"/>
</dbReference>
<dbReference type="Pfam" id="PF12728">
    <property type="entry name" value="HTH_17"/>
    <property type="match status" value="1"/>
</dbReference>